<evidence type="ECO:0000256" key="1">
    <source>
        <dbReference type="SAM" id="MobiDB-lite"/>
    </source>
</evidence>
<feature type="compositionally biased region" description="Low complexity" evidence="1">
    <location>
        <begin position="630"/>
        <end position="642"/>
    </location>
</feature>
<feature type="compositionally biased region" description="Polar residues" evidence="1">
    <location>
        <begin position="1416"/>
        <end position="1430"/>
    </location>
</feature>
<reference evidence="2" key="1">
    <citation type="journal article" date="1997" name="Nucleic Acids Res.">
        <title>tRNAscan-SE: a program for improved detection of transfer RNA genes in genomic sequence.</title>
        <authorList>
            <person name="Lowe T.M."/>
            <person name="Eddy S.R."/>
        </authorList>
    </citation>
    <scope>NUCLEOTIDE SEQUENCE [LARGE SCALE GENOMIC DNA]</scope>
</reference>
<evidence type="ECO:0000313" key="3">
    <source>
        <dbReference type="RefSeq" id="XP_017869286.1"/>
    </source>
</evidence>
<feature type="compositionally biased region" description="Basic and acidic residues" evidence="1">
    <location>
        <begin position="778"/>
        <end position="804"/>
    </location>
</feature>
<feature type="compositionally biased region" description="Basic residues" evidence="1">
    <location>
        <begin position="888"/>
        <end position="898"/>
    </location>
</feature>
<feature type="region of interest" description="Disordered" evidence="1">
    <location>
        <begin position="887"/>
        <end position="906"/>
    </location>
</feature>
<reference evidence="2" key="2">
    <citation type="journal article" date="2016" name="G3 (Bethesda)">
        <title>Genome Evolution in Three Species of Cactophilic Drosophila.</title>
        <authorList>
            <person name="Sanchez-Flores A."/>
            <person name="Penazola F."/>
            <person name="Carpinteyro-Ponce J."/>
            <person name="Nazario-Yepiz N."/>
            <person name="Abreu-Goodger C."/>
            <person name="Machado C.A."/>
            <person name="Markow T.A."/>
        </authorList>
    </citation>
    <scope>NUCLEOTIDE SEQUENCE [LARGE SCALE GENOMIC DNA]</scope>
</reference>
<feature type="region of interest" description="Disordered" evidence="1">
    <location>
        <begin position="1185"/>
        <end position="1227"/>
    </location>
</feature>
<dbReference type="RefSeq" id="XP_017869286.1">
    <property type="nucleotide sequence ID" value="XM_018013797.1"/>
</dbReference>
<name>A0ABM1PQ00_DROAR</name>
<dbReference type="GeneID" id="108617927"/>
<feature type="compositionally biased region" description="Polar residues" evidence="1">
    <location>
        <begin position="1485"/>
        <end position="1497"/>
    </location>
</feature>
<organism evidence="2 3">
    <name type="scientific">Drosophila arizonae</name>
    <name type="common">Fruit fly</name>
    <dbReference type="NCBI Taxonomy" id="7263"/>
    <lineage>
        <taxon>Eukaryota</taxon>
        <taxon>Metazoa</taxon>
        <taxon>Ecdysozoa</taxon>
        <taxon>Arthropoda</taxon>
        <taxon>Hexapoda</taxon>
        <taxon>Insecta</taxon>
        <taxon>Pterygota</taxon>
        <taxon>Neoptera</taxon>
        <taxon>Endopterygota</taxon>
        <taxon>Diptera</taxon>
        <taxon>Brachycera</taxon>
        <taxon>Muscomorpha</taxon>
        <taxon>Ephydroidea</taxon>
        <taxon>Drosophilidae</taxon>
        <taxon>Drosophila</taxon>
    </lineage>
</organism>
<dbReference type="InterPro" id="IPR006594">
    <property type="entry name" value="LisH"/>
</dbReference>
<protein>
    <submittedName>
        <fullName evidence="3">Uncharacterized protein LOC108617927</fullName>
    </submittedName>
</protein>
<proteinExistence type="predicted"/>
<feature type="compositionally biased region" description="Low complexity" evidence="1">
    <location>
        <begin position="1187"/>
        <end position="1225"/>
    </location>
</feature>
<feature type="region of interest" description="Disordered" evidence="1">
    <location>
        <begin position="629"/>
        <end position="651"/>
    </location>
</feature>
<feature type="region of interest" description="Disordered" evidence="1">
    <location>
        <begin position="1359"/>
        <end position="1457"/>
    </location>
</feature>
<feature type="compositionally biased region" description="Low complexity" evidence="1">
    <location>
        <begin position="1568"/>
        <end position="1601"/>
    </location>
</feature>
<feature type="region of interest" description="Disordered" evidence="1">
    <location>
        <begin position="777"/>
        <end position="821"/>
    </location>
</feature>
<dbReference type="PROSITE" id="PS50896">
    <property type="entry name" value="LISH"/>
    <property type="match status" value="1"/>
</dbReference>
<feature type="compositionally biased region" description="Basic and acidic residues" evidence="1">
    <location>
        <begin position="1520"/>
        <end position="1541"/>
    </location>
</feature>
<dbReference type="Proteomes" id="UP000694904">
    <property type="component" value="Chromosome 6"/>
</dbReference>
<sequence length="1772" mass="192901">MESIVLHSDIARLVLGYFVNNNLRRAALSLCRTSPHLHQEFIALRQGLQPHNFLNDGLEDIIREHVKITSMVANAVKKLPNDTRQRLQQLKLSERVDELFKLNRSTTTSTTCNKDSTACMQNTNSNTQHTRKRRRVRVNSLPLDGEQANPVPRSPSERFNCKRPRLLDPHLYCSIGRTDHIEEYQSLDSSTTSDFTSEQTDDTLHFRHGHGPKNNSTPRITTSEESELMMPMPQTMPEITQAIMTNHEFQNKLLSNINTALQSLTVHAPTAESVNSEAVLDGLVRNILEATEKDPSFDRIIQEVVGMDTSADEPIPTAVEAPVPVATAEVVPAPPQTPLIIRTAVASANAAAASVNANGDINMGNGNSGNAIILNANSSIGTLIDPNFSISKLIVLNSNESAQKQHQQQPTGNLSFGSENLINFADGSTMADPDSVASVAAVNGGQVCVDATNGQLTFPMFLSNEGLLSHLPFLVNNEWLAQQLRSDTFTNMDVSHIEIPLPEPITVAANQLPPNSIIINSAVKQPPTTEEEPSVEPPAQLIADQAKAVAGSTSLLERSTSKVASASAVPASLDSSRLVLERVTPSTSGIVNVKAFRSLSTPRKRTSHVRTLNFSPKGISHMQGVTPLSTRRLQQKQQTQRRTQLKTGKRKKAEELIETSVQPEKTLIIKSVEILPSFGTTHSVPLATNASEAVAASESTATAATRTPADVSSNESNGCVPPFFAMEECSNQTVIKAVTAPKQLATNSSTPMVATPKRKQTRRAATKACKRIISQAAVRDEANDQQEADKEISSSLDDSKENERLPTTQHVQLPEQKTELNKEKDDLLAAWQRQMNSTSTDLELRLREINAKRQEVLQSKPRVRRHRPVAANKKKALALSVSLTPLISKKRTQRRRREPKGSNNVEGEFTIKITTPQKPLVKPKVVSQDILEPKEVIRPKESNQHKEYKPTKKIVKSEHEQQLEFVQQTQQPVTQPAVGNLNTKNKPTDCEMSNMAVLLETPFKVTLTEVDGDIPPTPGPMLMDTPYAKLLPSASFLFGSDTKSILDTPMLTAITPGMRLTTPFGHALNTPHSSAAKTEYSAGSSYYRPDEAEHTDTNAQCALPSTSPRDLVEQAPKQSTTYIELQAERLPVEPTVLRRVRSFGSEAVDSIEGAAALSGNAESSTLLVETPHYKLVAGLPDAVVDHSSSNSSGSSSTSSSSCSSSSSGSSSNSSLNTSASSAMSGRLTNAVSPARPIKLLELENLSDISSTEDDEWLKVAAACGSLDAPPLDIDSEPAQLVSQDGEVRYPLRSWLTPSKEAAAAATVTVDADTSGEMAPPAPVPEKLVPNVKAQITINSKEESIEQRMMDLAEVRERVKAKFKQQTTPKGRPRKVNKKLSTMRETAKLANPNISHGHKSPKKEFARVTTDQEEKVNNSSGPEKNQETSASKPVDPMPIKSSEGVQSNLEKPEPASSNLDPALLFALNLSAKKQQQPRTGRVAVQISAQPAPSMTTGQRRGRPRKPPNMEPSRSSMRRSSRLIDNKTPAPEEPRPCEADRPVKISSNTKVTKKPAKKRAEARVKTAAPSLATLAEAQTTQQSAEQLQPRSQPPASSAAPDASGDYDLNMCLTSSHVANTYSFAYEDSGSKPTKPVLRQPPAFFKNFQMRIMVDNEMHSVRITSPQVLHQSLDATDDNASSTSIRNIPKKRIIRFTSVGSGIQELAAAQDMPMASSTPLATNTQVEEHDDNDMEVASINTPQKSNTSEEQQMELHDAGVQIEDIESILSHLHGT</sequence>
<keyword evidence="2" id="KW-1185">Reference proteome</keyword>
<feature type="region of interest" description="Disordered" evidence="1">
    <location>
        <begin position="1469"/>
        <end position="1602"/>
    </location>
</feature>
<feature type="compositionally biased region" description="Polar residues" evidence="1">
    <location>
        <begin position="1442"/>
        <end position="1457"/>
    </location>
</feature>
<feature type="compositionally biased region" description="Basic and acidic residues" evidence="1">
    <location>
        <begin position="1401"/>
        <end position="1415"/>
    </location>
</feature>
<reference evidence="3" key="3">
    <citation type="submission" date="2025-08" db="UniProtKB">
        <authorList>
            <consortium name="RefSeq"/>
        </authorList>
    </citation>
    <scope>IDENTIFICATION</scope>
    <source>
        <tissue evidence="3">Whole organism</tissue>
    </source>
</reference>
<accession>A0ABM1PQ00</accession>
<gene>
    <name evidence="3" type="primary">LOC108617927</name>
</gene>
<evidence type="ECO:0000313" key="2">
    <source>
        <dbReference type="Proteomes" id="UP000694904"/>
    </source>
</evidence>